<keyword evidence="3" id="KW-0677">Repeat</keyword>
<dbReference type="InterPro" id="IPR011990">
    <property type="entry name" value="TPR-like_helical_dom_sf"/>
</dbReference>
<organism evidence="6">
    <name type="scientific">Heliothis virescens</name>
    <name type="common">Tobacco budworm moth</name>
    <dbReference type="NCBI Taxonomy" id="7102"/>
    <lineage>
        <taxon>Eukaryota</taxon>
        <taxon>Metazoa</taxon>
        <taxon>Ecdysozoa</taxon>
        <taxon>Arthropoda</taxon>
        <taxon>Hexapoda</taxon>
        <taxon>Insecta</taxon>
        <taxon>Pterygota</taxon>
        <taxon>Neoptera</taxon>
        <taxon>Endopterygota</taxon>
        <taxon>Lepidoptera</taxon>
        <taxon>Glossata</taxon>
        <taxon>Ditrysia</taxon>
        <taxon>Noctuoidea</taxon>
        <taxon>Noctuidae</taxon>
        <taxon>Heliothinae</taxon>
        <taxon>Heliothis</taxon>
    </lineage>
</organism>
<reference evidence="6" key="1">
    <citation type="submission" date="2017-09" db="EMBL/GenBank/DDBJ databases">
        <title>Contemporary evolution of a Lepidopteran species, Heliothis virescens, in response to modern agricultural practices.</title>
        <authorList>
            <person name="Fritz M.L."/>
            <person name="Deyonke A.M."/>
            <person name="Papanicolaou A."/>
            <person name="Micinski S."/>
            <person name="Westbrook J."/>
            <person name="Gould F."/>
        </authorList>
    </citation>
    <scope>NUCLEOTIDE SEQUENCE [LARGE SCALE GENOMIC DNA]</scope>
    <source>
        <strain evidence="6">HvINT-</strain>
        <tissue evidence="6">Whole body</tissue>
    </source>
</reference>
<keyword evidence="4" id="KW-0539">Nucleus</keyword>
<dbReference type="GO" id="GO:0006364">
    <property type="term" value="P:rRNA processing"/>
    <property type="evidence" value="ECO:0007669"/>
    <property type="project" value="UniProtKB-KW"/>
</dbReference>
<dbReference type="InterPro" id="IPR008847">
    <property type="entry name" value="Suf"/>
</dbReference>
<evidence type="ECO:0000256" key="4">
    <source>
        <dbReference type="ARBA" id="ARBA00023242"/>
    </source>
</evidence>
<comment type="caution">
    <text evidence="6">The sequence shown here is derived from an EMBL/GenBank/DDBJ whole genome shotgun (WGS) entry which is preliminary data.</text>
</comment>
<sequence>MPILVRDSNPRHAAQQSQIRFADGIIISESLQKVLEEALQMNEPFKIHSKLLDIYVETGKQQELVALVDLMLRKYKRETSVYGLCGAACFKLGLVDKARQVMQKAISVLEKKEHVAVLVQFALLERNAGARERAEALFEQVLAVYPARVDVASAYVDMLVKGGDTEHVRQVMERMTSQKLPARKMKVLFKKWIEVEEKIGDQDQVDRIRQRAMEYIEKAKF</sequence>
<evidence type="ECO:0000256" key="1">
    <source>
        <dbReference type="ARBA" id="ARBA00004123"/>
    </source>
</evidence>
<dbReference type="AlphaFoldDB" id="A0A2A4JKY3"/>
<keyword evidence="2" id="KW-0698">rRNA processing</keyword>
<name>A0A2A4JKY3_HELVI</name>
<dbReference type="PANTHER" id="PTHR23270:SF10">
    <property type="entry name" value="PROTEIN RRP5 HOMOLOG"/>
    <property type="match status" value="1"/>
</dbReference>
<accession>A0A2A4JKY3</accession>
<dbReference type="SMART" id="SM00386">
    <property type="entry name" value="HAT"/>
    <property type="match status" value="3"/>
</dbReference>
<dbReference type="EMBL" id="NWSH01001137">
    <property type="protein sequence ID" value="PCG72446.1"/>
    <property type="molecule type" value="Genomic_DNA"/>
</dbReference>
<evidence type="ECO:0000256" key="2">
    <source>
        <dbReference type="ARBA" id="ARBA00022552"/>
    </source>
</evidence>
<dbReference type="Pfam" id="PF05843">
    <property type="entry name" value="Suf"/>
    <property type="match status" value="1"/>
</dbReference>
<protein>
    <recommendedName>
        <fullName evidence="5">Suppressor of forked domain-containing protein</fullName>
    </recommendedName>
</protein>
<dbReference type="PANTHER" id="PTHR23270">
    <property type="entry name" value="PROGRAMMED CELL DEATH PROTEIN 11 PRE-RRNA PROCESSING PROTEIN RRP5"/>
    <property type="match status" value="1"/>
</dbReference>
<dbReference type="STRING" id="7102.A0A2A4JKY3"/>
<gene>
    <name evidence="6" type="ORF">B5V51_823</name>
</gene>
<evidence type="ECO:0000259" key="5">
    <source>
        <dbReference type="Pfam" id="PF05843"/>
    </source>
</evidence>
<feature type="domain" description="Suppressor of forked" evidence="5">
    <location>
        <begin position="34"/>
        <end position="219"/>
    </location>
</feature>
<dbReference type="SUPFAM" id="SSF48452">
    <property type="entry name" value="TPR-like"/>
    <property type="match status" value="1"/>
</dbReference>
<dbReference type="Gene3D" id="1.25.40.10">
    <property type="entry name" value="Tetratricopeptide repeat domain"/>
    <property type="match status" value="1"/>
</dbReference>
<dbReference type="GO" id="GO:0032040">
    <property type="term" value="C:small-subunit processome"/>
    <property type="evidence" value="ECO:0007669"/>
    <property type="project" value="TreeGrafter"/>
</dbReference>
<dbReference type="GO" id="GO:0003723">
    <property type="term" value="F:RNA binding"/>
    <property type="evidence" value="ECO:0007669"/>
    <property type="project" value="TreeGrafter"/>
</dbReference>
<proteinExistence type="predicted"/>
<dbReference type="InterPro" id="IPR003107">
    <property type="entry name" value="HAT"/>
</dbReference>
<comment type="subcellular location">
    <subcellularLocation>
        <location evidence="1">Nucleus</location>
    </subcellularLocation>
</comment>
<evidence type="ECO:0000313" key="6">
    <source>
        <dbReference type="EMBL" id="PCG72446.1"/>
    </source>
</evidence>
<dbReference type="InterPro" id="IPR045209">
    <property type="entry name" value="Rrp5"/>
</dbReference>
<evidence type="ECO:0000256" key="3">
    <source>
        <dbReference type="ARBA" id="ARBA00022737"/>
    </source>
</evidence>